<dbReference type="Proteomes" id="UP000193922">
    <property type="component" value="Unassembled WGS sequence"/>
</dbReference>
<keyword evidence="3" id="KW-1185">Reference proteome</keyword>
<evidence type="ECO:0000313" key="3">
    <source>
        <dbReference type="Proteomes" id="UP000193922"/>
    </source>
</evidence>
<feature type="chain" id="PRO_5012440568" description="Secreted protein" evidence="1">
    <location>
        <begin position="17"/>
        <end position="75"/>
    </location>
</feature>
<protein>
    <recommendedName>
        <fullName evidence="4">Secreted protein</fullName>
    </recommendedName>
</protein>
<feature type="signal peptide" evidence="1">
    <location>
        <begin position="1"/>
        <end position="16"/>
    </location>
</feature>
<dbReference type="RefSeq" id="XP_040747761.1">
    <property type="nucleotide sequence ID" value="XM_040883963.1"/>
</dbReference>
<dbReference type="GeneID" id="63800611"/>
<organism evidence="2 3">
    <name type="scientific">Linderina pennispora</name>
    <dbReference type="NCBI Taxonomy" id="61395"/>
    <lineage>
        <taxon>Eukaryota</taxon>
        <taxon>Fungi</taxon>
        <taxon>Fungi incertae sedis</taxon>
        <taxon>Zoopagomycota</taxon>
        <taxon>Kickxellomycotina</taxon>
        <taxon>Kickxellomycetes</taxon>
        <taxon>Kickxellales</taxon>
        <taxon>Kickxellaceae</taxon>
        <taxon>Linderina</taxon>
    </lineage>
</organism>
<sequence length="75" mass="8513">MVVSLAWSFFSPLIHRLAWLSFSSFFHDCPHTAILCFYTIIFSSSYHIPPVPCRHTGTKYTGEPTIGAPTLLPLW</sequence>
<keyword evidence="1" id="KW-0732">Signal</keyword>
<evidence type="ECO:0000256" key="1">
    <source>
        <dbReference type="SAM" id="SignalP"/>
    </source>
</evidence>
<comment type="caution">
    <text evidence="2">The sequence shown here is derived from an EMBL/GenBank/DDBJ whole genome shotgun (WGS) entry which is preliminary data.</text>
</comment>
<reference evidence="2 3" key="1">
    <citation type="submission" date="2016-07" db="EMBL/GenBank/DDBJ databases">
        <title>Pervasive Adenine N6-methylation of Active Genes in Fungi.</title>
        <authorList>
            <consortium name="DOE Joint Genome Institute"/>
            <person name="Mondo S.J."/>
            <person name="Dannebaum R.O."/>
            <person name="Kuo R.C."/>
            <person name="Labutti K."/>
            <person name="Haridas S."/>
            <person name="Kuo A."/>
            <person name="Salamov A."/>
            <person name="Ahrendt S.R."/>
            <person name="Lipzen A."/>
            <person name="Sullivan W."/>
            <person name="Andreopoulos W.B."/>
            <person name="Clum A."/>
            <person name="Lindquist E."/>
            <person name="Daum C."/>
            <person name="Ramamoorthy G.K."/>
            <person name="Gryganskyi A."/>
            <person name="Culley D."/>
            <person name="Magnuson J.K."/>
            <person name="James T.Y."/>
            <person name="O'Malley M.A."/>
            <person name="Stajich J.E."/>
            <person name="Spatafora J.W."/>
            <person name="Visel A."/>
            <person name="Grigoriev I.V."/>
        </authorList>
    </citation>
    <scope>NUCLEOTIDE SEQUENCE [LARGE SCALE GENOMIC DNA]</scope>
    <source>
        <strain evidence="2 3">ATCC 12442</strain>
    </source>
</reference>
<accession>A0A1Y1WLV7</accession>
<dbReference type="EMBL" id="MCFD01000001">
    <property type="protein sequence ID" value="ORX74550.1"/>
    <property type="molecule type" value="Genomic_DNA"/>
</dbReference>
<evidence type="ECO:0000313" key="2">
    <source>
        <dbReference type="EMBL" id="ORX74550.1"/>
    </source>
</evidence>
<dbReference type="AlphaFoldDB" id="A0A1Y1WLV7"/>
<evidence type="ECO:0008006" key="4">
    <source>
        <dbReference type="Google" id="ProtNLM"/>
    </source>
</evidence>
<name>A0A1Y1WLV7_9FUNG</name>
<proteinExistence type="predicted"/>
<gene>
    <name evidence="2" type="ORF">DL89DRAFT_18704</name>
</gene>